<evidence type="ECO:0000256" key="1">
    <source>
        <dbReference type="ARBA" id="ARBA00004496"/>
    </source>
</evidence>
<reference evidence="12" key="1">
    <citation type="journal article" date="2014" name="Int. J. Syst. Evol. Microbiol.">
        <title>Complete genome of a new Firmicutes species belonging to the dominant human colonic microbiota ('Ruminococcus bicirculans') reveals two chromosomes and a selective capacity to utilize plant glucans.</title>
        <authorList>
            <consortium name="NISC Comparative Sequencing Program"/>
            <person name="Wegmann U."/>
            <person name="Louis P."/>
            <person name="Goesmann A."/>
            <person name="Henrissat B."/>
            <person name="Duncan S.H."/>
            <person name="Flint H.J."/>
        </authorList>
    </citation>
    <scope>NUCLEOTIDE SEQUENCE</scope>
    <source>
        <strain evidence="12">NBRC 111146</strain>
    </source>
</reference>
<evidence type="ECO:0000313" key="12">
    <source>
        <dbReference type="EMBL" id="GLT14062.1"/>
    </source>
</evidence>
<evidence type="ECO:0000313" key="14">
    <source>
        <dbReference type="Proteomes" id="UP000319828"/>
    </source>
</evidence>
<keyword evidence="3 10" id="KW-0597">Phosphoprotein</keyword>
<dbReference type="PROSITE" id="PS50110">
    <property type="entry name" value="RESPONSE_REGULATORY"/>
    <property type="match status" value="1"/>
</dbReference>
<dbReference type="SUPFAM" id="SSF52172">
    <property type="entry name" value="CheY-like"/>
    <property type="match status" value="1"/>
</dbReference>
<dbReference type="GO" id="GO:0003677">
    <property type="term" value="F:DNA binding"/>
    <property type="evidence" value="ECO:0007669"/>
    <property type="project" value="UniProtKB-KW"/>
</dbReference>
<evidence type="ECO:0000256" key="4">
    <source>
        <dbReference type="ARBA" id="ARBA00023012"/>
    </source>
</evidence>
<keyword evidence="15" id="KW-1185">Reference proteome</keyword>
<dbReference type="RefSeq" id="WP_089124420.1">
    <property type="nucleotide sequence ID" value="NZ_BSPV01000003.1"/>
</dbReference>
<evidence type="ECO:0000256" key="7">
    <source>
        <dbReference type="ARBA" id="ARBA00023159"/>
    </source>
</evidence>
<evidence type="ECO:0000256" key="5">
    <source>
        <dbReference type="ARBA" id="ARBA00023015"/>
    </source>
</evidence>
<keyword evidence="5 9" id="KW-0805">Transcription regulation</keyword>
<keyword evidence="6 9" id="KW-0238">DNA-binding</keyword>
<evidence type="ECO:0000256" key="2">
    <source>
        <dbReference type="ARBA" id="ARBA00022490"/>
    </source>
</evidence>
<dbReference type="GO" id="GO:0005737">
    <property type="term" value="C:cytoplasm"/>
    <property type="evidence" value="ECO:0007669"/>
    <property type="project" value="UniProtKB-SubCell"/>
</dbReference>
<keyword evidence="4 9" id="KW-0902">Two-component regulatory system</keyword>
<dbReference type="InterPro" id="IPR024187">
    <property type="entry name" value="Sig_transdc_resp-reg_cit/mal"/>
</dbReference>
<evidence type="ECO:0000256" key="6">
    <source>
        <dbReference type="ARBA" id="ARBA00023125"/>
    </source>
</evidence>
<evidence type="ECO:0000256" key="8">
    <source>
        <dbReference type="ARBA" id="ARBA00023163"/>
    </source>
</evidence>
<sequence length="233" mass="26105">MTQESIRVLIIEDDIAIAEVNHKYLSQIDGFEVVGIATSQHEAEIQVDILKPQLVLLDVYLPDGNGLDILRYLRQQQHQCDVILITAARDVDTLQQAMRGGVVDYLLKPVIFSRLESALNKYKHRLTGFEQASSLDQGLVDKMLQTSSVDGEGNYHTLRLPKGIDGVTLDKIRCLFKQESGQLTADEAGEKIGASRTTARRYLEYLITTGELVADLNYGTVGRPERSYKKVIR</sequence>
<dbReference type="Gene3D" id="3.40.50.2300">
    <property type="match status" value="1"/>
</dbReference>
<dbReference type="CDD" id="cd19925">
    <property type="entry name" value="REC_citrate_TCS"/>
    <property type="match status" value="1"/>
</dbReference>
<reference evidence="13 14" key="3">
    <citation type="submission" date="2019-07" db="EMBL/GenBank/DDBJ databases">
        <title>The draft genome sequence of Vibrio algivorus M1486.</title>
        <authorList>
            <person name="Meng X."/>
        </authorList>
    </citation>
    <scope>NUCLEOTIDE SEQUENCE [LARGE SCALE GENOMIC DNA]</scope>
    <source>
        <strain evidence="13 14">M1486</strain>
    </source>
</reference>
<accession>A0A557P755</accession>
<dbReference type="SMART" id="SM00448">
    <property type="entry name" value="REC"/>
    <property type="match status" value="1"/>
</dbReference>
<dbReference type="Proteomes" id="UP001157156">
    <property type="component" value="Unassembled WGS sequence"/>
</dbReference>
<dbReference type="Pfam" id="PF00072">
    <property type="entry name" value="Response_reg"/>
    <property type="match status" value="1"/>
</dbReference>
<dbReference type="EMBL" id="VMKJ01000016">
    <property type="protein sequence ID" value="TVO36493.1"/>
    <property type="molecule type" value="Genomic_DNA"/>
</dbReference>
<dbReference type="InterPro" id="IPR036388">
    <property type="entry name" value="WH-like_DNA-bd_sf"/>
</dbReference>
<dbReference type="PANTHER" id="PTHR45526:SF1">
    <property type="entry name" value="TRANSCRIPTIONAL REGULATORY PROTEIN DCUR-RELATED"/>
    <property type="match status" value="1"/>
</dbReference>
<dbReference type="InterPro" id="IPR051271">
    <property type="entry name" value="2C-system_Tx_regulators"/>
</dbReference>
<comment type="caution">
    <text evidence="13">The sequence shown here is derived from an EMBL/GenBank/DDBJ whole genome shotgun (WGS) entry which is preliminary data.</text>
</comment>
<evidence type="ECO:0000256" key="3">
    <source>
        <dbReference type="ARBA" id="ARBA00022553"/>
    </source>
</evidence>
<dbReference type="Proteomes" id="UP000319828">
    <property type="component" value="Unassembled WGS sequence"/>
</dbReference>
<evidence type="ECO:0000256" key="9">
    <source>
        <dbReference type="PIRNR" id="PIRNR006171"/>
    </source>
</evidence>
<dbReference type="InterPro" id="IPR001789">
    <property type="entry name" value="Sig_transdc_resp-reg_receiver"/>
</dbReference>
<organism evidence="13 14">
    <name type="scientific">Vibrio algivorus</name>
    <dbReference type="NCBI Taxonomy" id="1667024"/>
    <lineage>
        <taxon>Bacteria</taxon>
        <taxon>Pseudomonadati</taxon>
        <taxon>Pseudomonadota</taxon>
        <taxon>Gammaproteobacteria</taxon>
        <taxon>Vibrionales</taxon>
        <taxon>Vibrionaceae</taxon>
        <taxon>Vibrio</taxon>
    </lineage>
</organism>
<reference evidence="12" key="4">
    <citation type="submission" date="2023-01" db="EMBL/GenBank/DDBJ databases">
        <title>Draft genome sequence of Vibrio algivorus strain NBRC 111146.</title>
        <authorList>
            <person name="Sun Q."/>
            <person name="Mori K."/>
        </authorList>
    </citation>
    <scope>NUCLEOTIDE SEQUENCE</scope>
    <source>
        <strain evidence="12">NBRC 111146</strain>
    </source>
</reference>
<dbReference type="Gene3D" id="1.10.10.10">
    <property type="entry name" value="Winged helix-like DNA-binding domain superfamily/Winged helix DNA-binding domain"/>
    <property type="match status" value="1"/>
</dbReference>
<name>A0A557P755_9VIBR</name>
<dbReference type="PIRSF" id="PIRSF006171">
    <property type="entry name" value="RR_citrat_malat"/>
    <property type="match status" value="1"/>
</dbReference>
<dbReference type="GO" id="GO:0000156">
    <property type="term" value="F:phosphorelay response regulator activity"/>
    <property type="evidence" value="ECO:0007669"/>
    <property type="project" value="TreeGrafter"/>
</dbReference>
<dbReference type="Pfam" id="PF20714">
    <property type="entry name" value="HTH_64"/>
    <property type="match status" value="1"/>
</dbReference>
<gene>
    <name evidence="13" type="ORF">FOF44_09110</name>
    <name evidence="12" type="ORF">GCM10007931_10360</name>
</gene>
<keyword evidence="7 9" id="KW-0010">Activator</keyword>
<dbReference type="AlphaFoldDB" id="A0A557P755"/>
<evidence type="ECO:0000313" key="13">
    <source>
        <dbReference type="EMBL" id="TVO36493.1"/>
    </source>
</evidence>
<feature type="modified residue" description="4-aspartylphosphate" evidence="10">
    <location>
        <position position="58"/>
    </location>
</feature>
<keyword evidence="2 9" id="KW-0963">Cytoplasm</keyword>
<evidence type="ECO:0000256" key="10">
    <source>
        <dbReference type="PROSITE-ProRule" id="PRU00169"/>
    </source>
</evidence>
<dbReference type="InterPro" id="IPR011006">
    <property type="entry name" value="CheY-like_superfamily"/>
</dbReference>
<evidence type="ECO:0000313" key="15">
    <source>
        <dbReference type="Proteomes" id="UP001157156"/>
    </source>
</evidence>
<dbReference type="GO" id="GO:0003700">
    <property type="term" value="F:DNA-binding transcription factor activity"/>
    <property type="evidence" value="ECO:0007669"/>
    <property type="project" value="InterPro"/>
</dbReference>
<protein>
    <recommendedName>
        <fullName evidence="9">Transcriptional regulatory protein</fullName>
    </recommendedName>
</protein>
<dbReference type="OrthoDB" id="9802426at2"/>
<reference evidence="15" key="2">
    <citation type="journal article" date="2019" name="Int. J. Syst. Evol. Microbiol.">
        <title>The Global Catalogue of Microorganisms (GCM) 10K type strain sequencing project: providing services to taxonomists for standard genome sequencing and annotation.</title>
        <authorList>
            <consortium name="The Broad Institute Genomics Platform"/>
            <consortium name="The Broad Institute Genome Sequencing Center for Infectious Disease"/>
            <person name="Wu L."/>
            <person name="Ma J."/>
        </authorList>
    </citation>
    <scope>NUCLEOTIDE SEQUENCE [LARGE SCALE GENOMIC DNA]</scope>
    <source>
        <strain evidence="15">NBRC 111146</strain>
    </source>
</reference>
<dbReference type="EMBL" id="BSPV01000003">
    <property type="protein sequence ID" value="GLT14062.1"/>
    <property type="molecule type" value="Genomic_DNA"/>
</dbReference>
<feature type="domain" description="Response regulatory" evidence="11">
    <location>
        <begin position="7"/>
        <end position="123"/>
    </location>
</feature>
<keyword evidence="8 9" id="KW-0804">Transcription</keyword>
<dbReference type="InterPro" id="IPR048714">
    <property type="entry name" value="DpiA-like_HTH"/>
</dbReference>
<proteinExistence type="predicted"/>
<comment type="subcellular location">
    <subcellularLocation>
        <location evidence="1 9">Cytoplasm</location>
    </subcellularLocation>
</comment>
<evidence type="ECO:0000259" key="11">
    <source>
        <dbReference type="PROSITE" id="PS50110"/>
    </source>
</evidence>
<dbReference type="PANTHER" id="PTHR45526">
    <property type="entry name" value="TRANSCRIPTIONAL REGULATORY PROTEIN DPIA"/>
    <property type="match status" value="1"/>
</dbReference>